<proteinExistence type="predicted"/>
<comment type="caution">
    <text evidence="1">The sequence shown here is derived from an EMBL/GenBank/DDBJ whole genome shotgun (WGS) entry which is preliminary data.</text>
</comment>
<gene>
    <name evidence="1" type="ORF">C2845_PM02G31280</name>
</gene>
<protein>
    <submittedName>
        <fullName evidence="1">Uncharacterized protein</fullName>
    </submittedName>
</protein>
<dbReference type="AlphaFoldDB" id="A0A3L6S5W9"/>
<reference evidence="2" key="1">
    <citation type="journal article" date="2019" name="Nat. Commun.">
        <title>The genome of broomcorn millet.</title>
        <authorList>
            <person name="Zou C."/>
            <person name="Miki D."/>
            <person name="Li D."/>
            <person name="Tang Q."/>
            <person name="Xiao L."/>
            <person name="Rajput S."/>
            <person name="Deng P."/>
            <person name="Jia W."/>
            <person name="Huang R."/>
            <person name="Zhang M."/>
            <person name="Sun Y."/>
            <person name="Hu J."/>
            <person name="Fu X."/>
            <person name="Schnable P.S."/>
            <person name="Li F."/>
            <person name="Zhang H."/>
            <person name="Feng B."/>
            <person name="Zhu X."/>
            <person name="Liu R."/>
            <person name="Schnable J.C."/>
            <person name="Zhu J.-K."/>
            <person name="Zhang H."/>
        </authorList>
    </citation>
    <scope>NUCLEOTIDE SEQUENCE [LARGE SCALE GENOMIC DNA]</scope>
</reference>
<accession>A0A3L6S5W9</accession>
<sequence length="116" mass="12393">METRPIECSPSCQLLPMGRCRLMLSRLGSPGSKCVGVSASGEAGDTGYRCSSGHIDMKGSFSSSRPVEPQFREDKDIKRLNLLLITGNTLLCKPVAVQQAIASVTAIHQSTSVINL</sequence>
<name>A0A3L6S5W9_PANMI</name>
<evidence type="ECO:0000313" key="2">
    <source>
        <dbReference type="Proteomes" id="UP000275267"/>
    </source>
</evidence>
<keyword evidence="2" id="KW-1185">Reference proteome</keyword>
<dbReference type="EMBL" id="PQIB02000005">
    <property type="protein sequence ID" value="RLN16331.1"/>
    <property type="molecule type" value="Genomic_DNA"/>
</dbReference>
<dbReference type="Proteomes" id="UP000275267">
    <property type="component" value="Unassembled WGS sequence"/>
</dbReference>
<organism evidence="1 2">
    <name type="scientific">Panicum miliaceum</name>
    <name type="common">Proso millet</name>
    <name type="synonym">Broomcorn millet</name>
    <dbReference type="NCBI Taxonomy" id="4540"/>
    <lineage>
        <taxon>Eukaryota</taxon>
        <taxon>Viridiplantae</taxon>
        <taxon>Streptophyta</taxon>
        <taxon>Embryophyta</taxon>
        <taxon>Tracheophyta</taxon>
        <taxon>Spermatophyta</taxon>
        <taxon>Magnoliopsida</taxon>
        <taxon>Liliopsida</taxon>
        <taxon>Poales</taxon>
        <taxon>Poaceae</taxon>
        <taxon>PACMAD clade</taxon>
        <taxon>Panicoideae</taxon>
        <taxon>Panicodae</taxon>
        <taxon>Paniceae</taxon>
        <taxon>Panicinae</taxon>
        <taxon>Panicum</taxon>
        <taxon>Panicum sect. Panicum</taxon>
    </lineage>
</organism>
<evidence type="ECO:0000313" key="1">
    <source>
        <dbReference type="EMBL" id="RLN16331.1"/>
    </source>
</evidence>